<dbReference type="PROSITE" id="PS51980">
    <property type="entry name" value="OCEL"/>
    <property type="match status" value="1"/>
</dbReference>
<evidence type="ECO:0000256" key="4">
    <source>
        <dbReference type="ARBA" id="ARBA00023163"/>
    </source>
</evidence>
<feature type="compositionally biased region" description="Basic and acidic residues" evidence="8">
    <location>
        <begin position="292"/>
        <end position="302"/>
    </location>
</feature>
<dbReference type="KEGG" id="tad:TRIADDRAFT_60487"/>
<dbReference type="InterPro" id="IPR036390">
    <property type="entry name" value="WH_DNA-bd_sf"/>
</dbReference>
<evidence type="ECO:0000259" key="9">
    <source>
        <dbReference type="PROSITE" id="PS51980"/>
    </source>
</evidence>
<sequence>MSSIQSGNYTLSRNRSTDDSIVAVQVKLTDSCLNALDSYIKFALKLNEDHPTLSCDGKTGRIFIPDKNGGRDFQFSCTTLPEDRGPFECYSMHQSHSDKMIYEGSITTRMSIQATDEIYAKTKIKMEKAEEERKESRAKLVNPVSKATKGGRNKSKPVLLRPTRTIPASKPLLPSRSTNYVTTSSNKPYKDRVIHYLAIQPLNKLELLTRLHKDGRANKKDTNRLGSILKEVAVMKNNKFYLHKHLYSEVQVDKFSSYTENDKRLVALNISKYCSNALRDNVNISQSSSNARRTDAKQEKHKPSPKKSVSTNPPSGSDKKWPHGDAQPATSIKKTKRNIHETEFEKTVKQPEKRSKLENLNSIISAVNDKAGEIDYLAMYPTITAMAERDRYKRIFNKDYTEYTKLKERKLPMKF</sequence>
<evidence type="ECO:0000256" key="6">
    <source>
        <dbReference type="PROSITE-ProRule" id="PRU01324"/>
    </source>
</evidence>
<dbReference type="GO" id="GO:0006368">
    <property type="term" value="P:transcription elongation by RNA polymerase II"/>
    <property type="evidence" value="ECO:0007669"/>
    <property type="project" value="InterPro"/>
</dbReference>
<reference evidence="10 11" key="1">
    <citation type="journal article" date="2008" name="Nature">
        <title>The Trichoplax genome and the nature of placozoans.</title>
        <authorList>
            <person name="Srivastava M."/>
            <person name="Begovic E."/>
            <person name="Chapman J."/>
            <person name="Putnam N.H."/>
            <person name="Hellsten U."/>
            <person name="Kawashima T."/>
            <person name="Kuo A."/>
            <person name="Mitros T."/>
            <person name="Salamov A."/>
            <person name="Carpenter M.L."/>
            <person name="Signorovitch A.Y."/>
            <person name="Moreno M.A."/>
            <person name="Kamm K."/>
            <person name="Grimwood J."/>
            <person name="Schmutz J."/>
            <person name="Shapiro H."/>
            <person name="Grigoriev I.V."/>
            <person name="Buss L.W."/>
            <person name="Schierwater B."/>
            <person name="Dellaporta S.L."/>
            <person name="Rokhsar D.S."/>
        </authorList>
    </citation>
    <scope>NUCLEOTIDE SEQUENCE [LARGE SCALE GENOMIC DNA]</scope>
    <source>
        <strain evidence="10 11">Grell-BS-1999</strain>
    </source>
</reference>
<feature type="domain" description="OCEL" evidence="9">
    <location>
        <begin position="374"/>
        <end position="415"/>
    </location>
</feature>
<dbReference type="InterPro" id="IPR010844">
    <property type="entry name" value="Occludin_ELL"/>
</dbReference>
<name>B3S8C4_TRIAD</name>
<dbReference type="InterPro" id="IPR031176">
    <property type="entry name" value="ELL/occludin"/>
</dbReference>
<evidence type="ECO:0000256" key="2">
    <source>
        <dbReference type="ARBA" id="ARBA00009171"/>
    </source>
</evidence>
<dbReference type="Proteomes" id="UP000009022">
    <property type="component" value="Unassembled WGS sequence"/>
</dbReference>
<evidence type="ECO:0000256" key="8">
    <source>
        <dbReference type="SAM" id="MobiDB-lite"/>
    </source>
</evidence>
<keyword evidence="7" id="KW-0175">Coiled coil</keyword>
<dbReference type="PhylomeDB" id="B3S8C4"/>
<dbReference type="FunCoup" id="B3S8C4">
    <property type="interactions" value="57"/>
</dbReference>
<evidence type="ECO:0000313" key="10">
    <source>
        <dbReference type="EMBL" id="EDV21077.1"/>
    </source>
</evidence>
<dbReference type="eggNOG" id="KOG4796">
    <property type="taxonomic scope" value="Eukaryota"/>
</dbReference>
<dbReference type="HOGENOM" id="CLU_662826_0_0_1"/>
<dbReference type="GO" id="GO:0008023">
    <property type="term" value="C:transcription elongation factor complex"/>
    <property type="evidence" value="ECO:0000318"/>
    <property type="project" value="GO_Central"/>
</dbReference>
<dbReference type="CTD" id="6757620"/>
<gene>
    <name evidence="10" type="ORF">TRIADDRAFT_60487</name>
</gene>
<dbReference type="GO" id="GO:0000987">
    <property type="term" value="F:cis-regulatory region sequence-specific DNA binding"/>
    <property type="evidence" value="ECO:0000318"/>
    <property type="project" value="GO_Central"/>
</dbReference>
<proteinExistence type="inferred from homology"/>
<dbReference type="SUPFAM" id="SSF144292">
    <property type="entry name" value="occludin/ELL-like"/>
    <property type="match status" value="1"/>
</dbReference>
<dbReference type="OMA" id="QQFQSWH"/>
<dbReference type="EMBL" id="DS985255">
    <property type="protein sequence ID" value="EDV21077.1"/>
    <property type="molecule type" value="Genomic_DNA"/>
</dbReference>
<organism evidence="10 11">
    <name type="scientific">Trichoplax adhaerens</name>
    <name type="common">Trichoplax reptans</name>
    <dbReference type="NCBI Taxonomy" id="10228"/>
    <lineage>
        <taxon>Eukaryota</taxon>
        <taxon>Metazoa</taxon>
        <taxon>Placozoa</taxon>
        <taxon>Uniplacotomia</taxon>
        <taxon>Trichoplacea</taxon>
        <taxon>Trichoplacidae</taxon>
        <taxon>Trichoplax</taxon>
    </lineage>
</organism>
<dbReference type="PANTHER" id="PTHR23288">
    <property type="entry name" value="OCCLUDIN AND RNA POLYMERASE II ELONGATION FACTOR ELL"/>
    <property type="match status" value="1"/>
</dbReference>
<dbReference type="GO" id="GO:0042795">
    <property type="term" value="P:snRNA transcription by RNA polymerase II"/>
    <property type="evidence" value="ECO:0000318"/>
    <property type="project" value="GO_Central"/>
</dbReference>
<dbReference type="GO" id="GO:0032968">
    <property type="term" value="P:positive regulation of transcription elongation by RNA polymerase II"/>
    <property type="evidence" value="ECO:0000318"/>
    <property type="project" value="GO_Central"/>
</dbReference>
<dbReference type="AlphaFoldDB" id="B3S8C4"/>
<evidence type="ECO:0000313" key="11">
    <source>
        <dbReference type="Proteomes" id="UP000009022"/>
    </source>
</evidence>
<dbReference type="Pfam" id="PF10390">
    <property type="entry name" value="ELL"/>
    <property type="match status" value="1"/>
</dbReference>
<dbReference type="InParanoid" id="B3S8C4"/>
<dbReference type="InterPro" id="IPR042065">
    <property type="entry name" value="E3_ELL-like"/>
</dbReference>
<evidence type="ECO:0000256" key="7">
    <source>
        <dbReference type="SAM" id="Coils"/>
    </source>
</evidence>
<keyword evidence="11" id="KW-1185">Reference proteome</keyword>
<keyword evidence="5" id="KW-0539">Nucleus</keyword>
<protein>
    <recommendedName>
        <fullName evidence="9">OCEL domain-containing protein</fullName>
    </recommendedName>
</protein>
<dbReference type="RefSeq" id="XP_002116407.1">
    <property type="nucleotide sequence ID" value="XM_002116371.1"/>
</dbReference>
<comment type="similarity">
    <text evidence="2 6">Belongs to the ELL/occludin family.</text>
</comment>
<comment type="subcellular location">
    <subcellularLocation>
        <location evidence="1">Nucleus</location>
    </subcellularLocation>
</comment>
<dbReference type="SUPFAM" id="SSF46785">
    <property type="entry name" value="Winged helix' DNA-binding domain"/>
    <property type="match status" value="1"/>
</dbReference>
<dbReference type="InterPro" id="IPR019464">
    <property type="entry name" value="ELL_N"/>
</dbReference>
<dbReference type="PANTHER" id="PTHR23288:SF17">
    <property type="entry name" value="RNA POLYMERASE II ELONGATION FACTOR ELL"/>
    <property type="match status" value="1"/>
</dbReference>
<keyword evidence="4" id="KW-0804">Transcription</keyword>
<dbReference type="Gene3D" id="1.10.10.2670">
    <property type="entry name" value="E3 ubiquitin-protein ligase"/>
    <property type="match status" value="1"/>
</dbReference>
<feature type="coiled-coil region" evidence="7">
    <location>
        <begin position="112"/>
        <end position="139"/>
    </location>
</feature>
<keyword evidence="3" id="KW-0805">Transcription regulation</keyword>
<dbReference type="OrthoDB" id="6284217at2759"/>
<evidence type="ECO:0000256" key="3">
    <source>
        <dbReference type="ARBA" id="ARBA00023015"/>
    </source>
</evidence>
<feature type="compositionally biased region" description="Basic and acidic residues" evidence="8">
    <location>
        <begin position="338"/>
        <end position="350"/>
    </location>
</feature>
<accession>B3S8C4</accession>
<evidence type="ECO:0000256" key="1">
    <source>
        <dbReference type="ARBA" id="ARBA00004123"/>
    </source>
</evidence>
<dbReference type="STRING" id="10228.B3S8C4"/>
<evidence type="ECO:0000256" key="5">
    <source>
        <dbReference type="ARBA" id="ARBA00023242"/>
    </source>
</evidence>
<feature type="region of interest" description="Disordered" evidence="8">
    <location>
        <begin position="284"/>
        <end position="350"/>
    </location>
</feature>
<dbReference type="GeneID" id="6757620"/>